<gene>
    <name evidence="1" type="ORF">BDR25DRAFT_127723</name>
</gene>
<dbReference type="Proteomes" id="UP000799755">
    <property type="component" value="Unassembled WGS sequence"/>
</dbReference>
<protein>
    <submittedName>
        <fullName evidence="1">AMP-binding-domain-containing protein</fullName>
    </submittedName>
</protein>
<feature type="non-terminal residue" evidence="1">
    <location>
        <position position="638"/>
    </location>
</feature>
<organism evidence="1 2">
    <name type="scientific">Lindgomyces ingoldianus</name>
    <dbReference type="NCBI Taxonomy" id="673940"/>
    <lineage>
        <taxon>Eukaryota</taxon>
        <taxon>Fungi</taxon>
        <taxon>Dikarya</taxon>
        <taxon>Ascomycota</taxon>
        <taxon>Pezizomycotina</taxon>
        <taxon>Dothideomycetes</taxon>
        <taxon>Pleosporomycetidae</taxon>
        <taxon>Pleosporales</taxon>
        <taxon>Lindgomycetaceae</taxon>
        <taxon>Lindgomyces</taxon>
    </lineage>
</organism>
<accession>A0ACB6Q7Q6</accession>
<evidence type="ECO:0000313" key="1">
    <source>
        <dbReference type="EMBL" id="KAF2462565.1"/>
    </source>
</evidence>
<reference evidence="1" key="1">
    <citation type="journal article" date="2020" name="Stud. Mycol.">
        <title>101 Dothideomycetes genomes: a test case for predicting lifestyles and emergence of pathogens.</title>
        <authorList>
            <person name="Haridas S."/>
            <person name="Albert R."/>
            <person name="Binder M."/>
            <person name="Bloem J."/>
            <person name="Labutti K."/>
            <person name="Salamov A."/>
            <person name="Andreopoulos B."/>
            <person name="Baker S."/>
            <person name="Barry K."/>
            <person name="Bills G."/>
            <person name="Bluhm B."/>
            <person name="Cannon C."/>
            <person name="Castanera R."/>
            <person name="Culley D."/>
            <person name="Daum C."/>
            <person name="Ezra D."/>
            <person name="Gonzalez J."/>
            <person name="Henrissat B."/>
            <person name="Kuo A."/>
            <person name="Liang C."/>
            <person name="Lipzen A."/>
            <person name="Lutzoni F."/>
            <person name="Magnuson J."/>
            <person name="Mondo S."/>
            <person name="Nolan M."/>
            <person name="Ohm R."/>
            <person name="Pangilinan J."/>
            <person name="Park H.-J."/>
            <person name="Ramirez L."/>
            <person name="Alfaro M."/>
            <person name="Sun H."/>
            <person name="Tritt A."/>
            <person name="Yoshinaga Y."/>
            <person name="Zwiers L.-H."/>
            <person name="Turgeon B."/>
            <person name="Goodwin S."/>
            <person name="Spatafora J."/>
            <person name="Crous P."/>
            <person name="Grigoriev I."/>
        </authorList>
    </citation>
    <scope>NUCLEOTIDE SEQUENCE</scope>
    <source>
        <strain evidence="1">ATCC 200398</strain>
    </source>
</reference>
<comment type="caution">
    <text evidence="1">The sequence shown here is derived from an EMBL/GenBank/DDBJ whole genome shotgun (WGS) entry which is preliminary data.</text>
</comment>
<sequence>CRAQQVTPFVVLLSAFRAAHYRLTGVDDATIGIPIANRNRAELEHLIGFFVNTQGIRVSINDDTFDSLVQQVRETTTGAFANQDVPFEQLVSSLLPGSRDTSRNPLVQLMFAVHSQKHLGRLNLEGVEGELIPLTPTTRFDMEFHFFQEESSMTGGVLYGKDLFEAETVIGVLSVFYEILRRGLNEPKTPITTLPITDGLSELRDLGLLDIQRREYPRDSTVVDLFRDQVAISPEALAVKDSAIELTYVELDRQSDKLAAYLRTLRVPSGTLIAVLGRRSWQTVVAFFGILKANLAYLPLDVSIPQGRLEAIFSTISGHRIVLLGTGSEAMSGLDDIDFIPISEALSASVQKNTRKAIETVMPTATSLAYVIFTSGSTGTPKGIMIPHRSLVNVLSQRPAYGAVAHMTSLAFDPSVFEMLTALLHGHPLVCIDTMTALEGTGLVSIFKEQQIRVAFMTPALLSRLLTQASEALGELDALYVLGDRFPAKDAHLAAKLVKSAVINIYGPSENSICTTLYSFSSGVECHKDVPIGRSIKNSGVFLMDPRGQLVSPGVLGEVVVTGDQLSLGYTDSRLNNRFVEITVAGKTMRAFKTGDAARCRPKDMQLEFLGRMDQQVKIRGQRVELAEIEHALLRHDS</sequence>
<proteinExistence type="predicted"/>
<name>A0ACB6Q7Q6_9PLEO</name>
<dbReference type="EMBL" id="MU003579">
    <property type="protein sequence ID" value="KAF2462565.1"/>
    <property type="molecule type" value="Genomic_DNA"/>
</dbReference>
<evidence type="ECO:0000313" key="2">
    <source>
        <dbReference type="Proteomes" id="UP000799755"/>
    </source>
</evidence>
<keyword evidence="2" id="KW-1185">Reference proteome</keyword>
<feature type="non-terminal residue" evidence="1">
    <location>
        <position position="1"/>
    </location>
</feature>